<dbReference type="SUPFAM" id="SSF53474">
    <property type="entry name" value="alpha/beta-Hydrolases"/>
    <property type="match status" value="1"/>
</dbReference>
<reference evidence="9 10" key="1">
    <citation type="submission" date="2016-03" db="EMBL/GenBank/DDBJ databases">
        <authorList>
            <person name="Ploux O."/>
        </authorList>
    </citation>
    <scope>NUCLEOTIDE SEQUENCE [LARGE SCALE GENOMIC DNA]</scope>
    <source>
        <strain evidence="9 10">UAMH 11012</strain>
    </source>
</reference>
<evidence type="ECO:0000313" key="9">
    <source>
        <dbReference type="EMBL" id="CZR67599.1"/>
    </source>
</evidence>
<proteinExistence type="inferred from homology"/>
<keyword evidence="2" id="KW-0719">Serine esterase</keyword>
<name>A0A1L7XRH3_9HELO</name>
<dbReference type="OrthoDB" id="3039123at2759"/>
<evidence type="ECO:0000256" key="1">
    <source>
        <dbReference type="ARBA" id="ARBA00006249"/>
    </source>
</evidence>
<feature type="chain" id="PRO_5011822447" description="Carboxylic ester hydrolase" evidence="8">
    <location>
        <begin position="21"/>
        <end position="587"/>
    </location>
</feature>
<evidence type="ECO:0000256" key="5">
    <source>
        <dbReference type="ARBA" id="ARBA00022801"/>
    </source>
</evidence>
<evidence type="ECO:0000256" key="8">
    <source>
        <dbReference type="RuleBase" id="RU361238"/>
    </source>
</evidence>
<feature type="signal peptide" evidence="8">
    <location>
        <begin position="1"/>
        <end position="20"/>
    </location>
</feature>
<dbReference type="InterPro" id="IPR011118">
    <property type="entry name" value="Tannase/feruloyl_esterase"/>
</dbReference>
<accession>A0A1L7XRH3</accession>
<dbReference type="AlphaFoldDB" id="A0A1L7XRH3"/>
<keyword evidence="10" id="KW-1185">Reference proteome</keyword>
<keyword evidence="7" id="KW-1015">Disulfide bond</keyword>
<evidence type="ECO:0000256" key="7">
    <source>
        <dbReference type="ARBA" id="ARBA00023157"/>
    </source>
</evidence>
<evidence type="ECO:0000313" key="10">
    <source>
        <dbReference type="Proteomes" id="UP000184330"/>
    </source>
</evidence>
<dbReference type="EMBL" id="FJOG01000045">
    <property type="protein sequence ID" value="CZR67599.1"/>
    <property type="molecule type" value="Genomic_DNA"/>
</dbReference>
<dbReference type="PANTHER" id="PTHR33938">
    <property type="entry name" value="FERULOYL ESTERASE B-RELATED"/>
    <property type="match status" value="1"/>
</dbReference>
<comment type="similarity">
    <text evidence="1 8">Belongs to the tannase family.</text>
</comment>
<keyword evidence="4 8" id="KW-0732">Signal</keyword>
<keyword evidence="5 8" id="KW-0378">Hydrolase</keyword>
<evidence type="ECO:0000256" key="6">
    <source>
        <dbReference type="ARBA" id="ARBA00022837"/>
    </source>
</evidence>
<dbReference type="InterPro" id="IPR029058">
    <property type="entry name" value="AB_hydrolase_fold"/>
</dbReference>
<sequence length="587" mass="63836">MASFRRILVTAAAAATAVNAVSLGDICTTSYAQTALPVDFYPGITIDSSSVSTSLVTNDTVSSVFFPTTTIEYCNVTFAYSHNGIADDIVHVTYWLPAPNSFQNRYVSTGGGGLAINSGSSSIPTGIIVGAVSGLTDGGFGSFDTDWDAVFLLANDTINWQSTYMFGYQAHHELATLGKEFARNLYNVSDSTKVYSYYQGCSEGGREGWSQLQRFADQFDGAAIGAPAFRYGQQQVNHLIGNMVEQTLNYFPPSCELEKIMNLTIAACDPMDGLTDGIISRSDLCKLNFDLNSTIGQAYSCAASTSASTGFGALEGRSLNRRQFPVSSPTPAQNGTVSAEGVAVAKAYLDGFHNSKGERVYLSYQPGAQMADAATTYDSTTGTWGLDITGLGGEWVARFLELQDTSTLSNLDNVTYDTIEEWMKLGMNRYYDSLQTTFPDLTDFQSAGGKVIHIHGEQDNSIPTASSVHYYESVREVMYGNLTFNESVAALDDFYRLYLVPGAAHCDVNEYQPGGPWPQQTLQEVINWVENSVAPDTINGTGNIDTICRYPLRPLWSGNGTSFDCVYDQASIDSWNYTFDAYKTPLY</sequence>
<dbReference type="EC" id="3.1.1.-" evidence="8"/>
<dbReference type="Pfam" id="PF07519">
    <property type="entry name" value="Tannase"/>
    <property type="match status" value="1"/>
</dbReference>
<dbReference type="PANTHER" id="PTHR33938:SF16">
    <property type="entry name" value="CARBOXYLIC ESTER HYDROLASE"/>
    <property type="match status" value="1"/>
</dbReference>
<keyword evidence="3" id="KW-0479">Metal-binding</keyword>
<keyword evidence="6" id="KW-0106">Calcium</keyword>
<evidence type="ECO:0000256" key="2">
    <source>
        <dbReference type="ARBA" id="ARBA00022487"/>
    </source>
</evidence>
<evidence type="ECO:0000256" key="4">
    <source>
        <dbReference type="ARBA" id="ARBA00022729"/>
    </source>
</evidence>
<protein>
    <recommendedName>
        <fullName evidence="8">Carboxylic ester hydrolase</fullName>
        <ecNumber evidence="8">3.1.1.-</ecNumber>
    </recommendedName>
</protein>
<gene>
    <name evidence="9" type="ORF">PAC_17498</name>
</gene>
<evidence type="ECO:0000256" key="3">
    <source>
        <dbReference type="ARBA" id="ARBA00022723"/>
    </source>
</evidence>
<organism evidence="9 10">
    <name type="scientific">Phialocephala subalpina</name>
    <dbReference type="NCBI Taxonomy" id="576137"/>
    <lineage>
        <taxon>Eukaryota</taxon>
        <taxon>Fungi</taxon>
        <taxon>Dikarya</taxon>
        <taxon>Ascomycota</taxon>
        <taxon>Pezizomycotina</taxon>
        <taxon>Leotiomycetes</taxon>
        <taxon>Helotiales</taxon>
        <taxon>Mollisiaceae</taxon>
        <taxon>Phialocephala</taxon>
        <taxon>Phialocephala fortinii species complex</taxon>
    </lineage>
</organism>
<dbReference type="Proteomes" id="UP000184330">
    <property type="component" value="Unassembled WGS sequence"/>
</dbReference>
<dbReference type="GO" id="GO:0030600">
    <property type="term" value="F:feruloyl esterase activity"/>
    <property type="evidence" value="ECO:0007669"/>
    <property type="project" value="UniProtKB-ARBA"/>
</dbReference>
<dbReference type="GO" id="GO:0046872">
    <property type="term" value="F:metal ion binding"/>
    <property type="evidence" value="ECO:0007669"/>
    <property type="project" value="UniProtKB-KW"/>
</dbReference>